<organism evidence="1 2">
    <name type="scientific">Cannabis sativa</name>
    <name type="common">Hemp</name>
    <name type="synonym">Marijuana</name>
    <dbReference type="NCBI Taxonomy" id="3483"/>
    <lineage>
        <taxon>Eukaryota</taxon>
        <taxon>Viridiplantae</taxon>
        <taxon>Streptophyta</taxon>
        <taxon>Embryophyta</taxon>
        <taxon>Tracheophyta</taxon>
        <taxon>Spermatophyta</taxon>
        <taxon>Magnoliopsida</taxon>
        <taxon>eudicotyledons</taxon>
        <taxon>Gunneridae</taxon>
        <taxon>Pentapetalae</taxon>
        <taxon>rosids</taxon>
        <taxon>fabids</taxon>
        <taxon>Rosales</taxon>
        <taxon>Cannabaceae</taxon>
        <taxon>Cannabis</taxon>
    </lineage>
</organism>
<dbReference type="AlphaFoldDB" id="A0A803PEU2"/>
<name>A0A803PEU2_CANSA</name>
<reference evidence="1" key="2">
    <citation type="submission" date="2021-03" db="UniProtKB">
        <authorList>
            <consortium name="EnsemblPlants"/>
        </authorList>
    </citation>
    <scope>IDENTIFICATION</scope>
</reference>
<dbReference type="EMBL" id="UZAU01000400">
    <property type="status" value="NOT_ANNOTATED_CDS"/>
    <property type="molecule type" value="Genomic_DNA"/>
</dbReference>
<dbReference type="EnsemblPlants" id="evm.model.04.1850">
    <property type="protein sequence ID" value="cds.evm.model.04.1850"/>
    <property type="gene ID" value="evm.TU.04.1850"/>
</dbReference>
<sequence length="93" mass="10356">MVVETVADSGVEASQFKSALRANFVEKCLSGFLRDGKVQSFVNVLNKLDEFGFPPLEIFSGSAMDLLRKECRGILKCRDHTCLGETDKYLATY</sequence>
<evidence type="ECO:0000313" key="1">
    <source>
        <dbReference type="EnsemblPlants" id="cds.evm.model.04.1850"/>
    </source>
</evidence>
<keyword evidence="2" id="KW-1185">Reference proteome</keyword>
<reference evidence="1" key="1">
    <citation type="submission" date="2018-11" db="EMBL/GenBank/DDBJ databases">
        <authorList>
            <person name="Grassa J C."/>
        </authorList>
    </citation>
    <scope>NUCLEOTIDE SEQUENCE [LARGE SCALE GENOMIC DNA]</scope>
</reference>
<dbReference type="Gramene" id="evm.model.04.1850">
    <property type="protein sequence ID" value="cds.evm.model.04.1850"/>
    <property type="gene ID" value="evm.TU.04.1850"/>
</dbReference>
<proteinExistence type="predicted"/>
<accession>A0A803PEU2</accession>
<evidence type="ECO:0000313" key="2">
    <source>
        <dbReference type="Proteomes" id="UP000596661"/>
    </source>
</evidence>
<protein>
    <submittedName>
        <fullName evidence="1">Uncharacterized protein</fullName>
    </submittedName>
</protein>
<dbReference type="Proteomes" id="UP000596661">
    <property type="component" value="Chromosome 4"/>
</dbReference>